<dbReference type="Gene3D" id="1.10.10.10">
    <property type="entry name" value="Winged helix-like DNA-binding domain superfamily/Winged helix DNA-binding domain"/>
    <property type="match status" value="1"/>
</dbReference>
<evidence type="ECO:0000259" key="4">
    <source>
        <dbReference type="PROSITE" id="PS50995"/>
    </source>
</evidence>
<organism evidence="5 6">
    <name type="scientific">Candidatus Aphodousia faecigallinarum</name>
    <dbReference type="NCBI Taxonomy" id="2840677"/>
    <lineage>
        <taxon>Bacteria</taxon>
        <taxon>Pseudomonadati</taxon>
        <taxon>Pseudomonadota</taxon>
        <taxon>Betaproteobacteria</taxon>
        <taxon>Burkholderiales</taxon>
        <taxon>Sutterellaceae</taxon>
        <taxon>Sutterellaceae incertae sedis</taxon>
        <taxon>Candidatus Aphodousia</taxon>
    </lineage>
</organism>
<keyword evidence="2" id="KW-0238">DNA-binding</keyword>
<dbReference type="PROSITE" id="PS50995">
    <property type="entry name" value="HTH_MARR_2"/>
    <property type="match status" value="1"/>
</dbReference>
<feature type="domain" description="HTH marR-type" evidence="4">
    <location>
        <begin position="31"/>
        <end position="165"/>
    </location>
</feature>
<comment type="caution">
    <text evidence="5">The sequence shown here is derived from an EMBL/GenBank/DDBJ whole genome shotgun (WGS) entry which is preliminary data.</text>
</comment>
<evidence type="ECO:0000256" key="2">
    <source>
        <dbReference type="ARBA" id="ARBA00023125"/>
    </source>
</evidence>
<evidence type="ECO:0000313" key="6">
    <source>
        <dbReference type="Proteomes" id="UP000824083"/>
    </source>
</evidence>
<dbReference type="EMBL" id="DVMY01000064">
    <property type="protein sequence ID" value="HIU37389.1"/>
    <property type="molecule type" value="Genomic_DNA"/>
</dbReference>
<dbReference type="GO" id="GO:0003700">
    <property type="term" value="F:DNA-binding transcription factor activity"/>
    <property type="evidence" value="ECO:0007669"/>
    <property type="project" value="InterPro"/>
</dbReference>
<dbReference type="Proteomes" id="UP000824083">
    <property type="component" value="Unassembled WGS sequence"/>
</dbReference>
<evidence type="ECO:0000313" key="5">
    <source>
        <dbReference type="EMBL" id="HIU37389.1"/>
    </source>
</evidence>
<dbReference type="InterPro" id="IPR000835">
    <property type="entry name" value="HTH_MarR-typ"/>
</dbReference>
<protein>
    <submittedName>
        <fullName evidence="5">MarR family transcriptional regulator</fullName>
    </submittedName>
</protein>
<evidence type="ECO:0000256" key="1">
    <source>
        <dbReference type="ARBA" id="ARBA00023015"/>
    </source>
</evidence>
<dbReference type="PRINTS" id="PR00598">
    <property type="entry name" value="HTHMARR"/>
</dbReference>
<dbReference type="AlphaFoldDB" id="A0A9D1LF33"/>
<accession>A0A9D1LF33</accession>
<gene>
    <name evidence="5" type="ORF">IAC56_03840</name>
</gene>
<proteinExistence type="predicted"/>
<evidence type="ECO:0000256" key="3">
    <source>
        <dbReference type="ARBA" id="ARBA00023163"/>
    </source>
</evidence>
<dbReference type="SUPFAM" id="SSF46785">
    <property type="entry name" value="Winged helix' DNA-binding domain"/>
    <property type="match status" value="1"/>
</dbReference>
<keyword evidence="1" id="KW-0805">Transcription regulation</keyword>
<dbReference type="SMART" id="SM00347">
    <property type="entry name" value="HTH_MARR"/>
    <property type="match status" value="1"/>
</dbReference>
<dbReference type="PANTHER" id="PTHR42756:SF1">
    <property type="entry name" value="TRANSCRIPTIONAL REPRESSOR OF EMRAB OPERON"/>
    <property type="match status" value="1"/>
</dbReference>
<dbReference type="Pfam" id="PF12802">
    <property type="entry name" value="MarR_2"/>
    <property type="match status" value="1"/>
</dbReference>
<reference evidence="5" key="1">
    <citation type="submission" date="2020-10" db="EMBL/GenBank/DDBJ databases">
        <authorList>
            <person name="Gilroy R."/>
        </authorList>
    </citation>
    <scope>NUCLEOTIDE SEQUENCE</scope>
    <source>
        <strain evidence="5">7463</strain>
    </source>
</reference>
<sequence>MTDDISQNLKDFVDSLEEEWKAQVPSLSTEPISVVARLVRMSYYVERRVAENLARYDLTRGEFEVLAVLTRNPDAVITPKILQTKILITSGGLSNRIRKLEEKGLLERYPDTNDRRGVILKATEKGKALTLDAVNSHVEIERQFASCLKPEEQQELARLLKHMILSQQRGLNRNSLR</sequence>
<reference evidence="5" key="2">
    <citation type="journal article" date="2021" name="PeerJ">
        <title>Extensive microbial diversity within the chicken gut microbiome revealed by metagenomics and culture.</title>
        <authorList>
            <person name="Gilroy R."/>
            <person name="Ravi A."/>
            <person name="Getino M."/>
            <person name="Pursley I."/>
            <person name="Horton D.L."/>
            <person name="Alikhan N.F."/>
            <person name="Baker D."/>
            <person name="Gharbi K."/>
            <person name="Hall N."/>
            <person name="Watson M."/>
            <person name="Adriaenssens E.M."/>
            <person name="Foster-Nyarko E."/>
            <person name="Jarju S."/>
            <person name="Secka A."/>
            <person name="Antonio M."/>
            <person name="Oren A."/>
            <person name="Chaudhuri R.R."/>
            <person name="La Ragione R."/>
            <person name="Hildebrand F."/>
            <person name="Pallen M.J."/>
        </authorList>
    </citation>
    <scope>NUCLEOTIDE SEQUENCE</scope>
    <source>
        <strain evidence="5">7463</strain>
    </source>
</reference>
<dbReference type="GO" id="GO:0003677">
    <property type="term" value="F:DNA binding"/>
    <property type="evidence" value="ECO:0007669"/>
    <property type="project" value="UniProtKB-KW"/>
</dbReference>
<name>A0A9D1LF33_9BURK</name>
<dbReference type="InterPro" id="IPR036388">
    <property type="entry name" value="WH-like_DNA-bd_sf"/>
</dbReference>
<dbReference type="InterPro" id="IPR036390">
    <property type="entry name" value="WH_DNA-bd_sf"/>
</dbReference>
<dbReference type="PANTHER" id="PTHR42756">
    <property type="entry name" value="TRANSCRIPTIONAL REGULATOR, MARR"/>
    <property type="match status" value="1"/>
</dbReference>
<keyword evidence="3" id="KW-0804">Transcription</keyword>